<feature type="signal peptide" evidence="6">
    <location>
        <begin position="1"/>
        <end position="19"/>
    </location>
</feature>
<evidence type="ECO:0000259" key="7">
    <source>
        <dbReference type="Pfam" id="PF06607"/>
    </source>
</evidence>
<evidence type="ECO:0000256" key="2">
    <source>
        <dbReference type="ARBA" id="ARBA00006999"/>
    </source>
</evidence>
<evidence type="ECO:0000313" key="9">
    <source>
        <dbReference type="Proteomes" id="UP000694554"/>
    </source>
</evidence>
<gene>
    <name evidence="8" type="primary">PROK1</name>
</gene>
<reference evidence="8" key="1">
    <citation type="submission" date="2019-08" db="EMBL/GenBank/DDBJ databases">
        <title>Phocoena sinus (Vaquita) genome, mPhoSin1, primary haplotype.</title>
        <authorList>
            <person name="Morin P."/>
            <person name="Mountcastle J."/>
            <person name="Fungtammasan C."/>
            <person name="Rhie A."/>
            <person name="Rojas-Bracho L."/>
            <person name="Smith C.R."/>
            <person name="Taylor B.L."/>
            <person name="Gulland F.M.D."/>
            <person name="Musser W."/>
            <person name="Houck M."/>
            <person name="Haase B."/>
            <person name="Paez S."/>
            <person name="Howe K."/>
            <person name="Torrance J."/>
            <person name="Formenti G."/>
            <person name="Phillippy A."/>
            <person name="Ryder O."/>
            <person name="Jarvis E.D."/>
            <person name="Fedrigo O."/>
        </authorList>
    </citation>
    <scope>NUCLEOTIDE SEQUENCE [LARGE SCALE GENOMIC DNA]</scope>
</reference>
<comment type="subcellular location">
    <subcellularLocation>
        <location evidence="1">Secreted</location>
    </subcellularLocation>
</comment>
<dbReference type="PANTHER" id="PTHR18821:SF7">
    <property type="entry name" value="PROKINETICIN-1"/>
    <property type="match status" value="1"/>
</dbReference>
<dbReference type="GO" id="GO:0043410">
    <property type="term" value="P:positive regulation of MAPK cascade"/>
    <property type="evidence" value="ECO:0007669"/>
    <property type="project" value="Ensembl"/>
</dbReference>
<accession>A0A8C9CCA7</accession>
<name>A0A8C9CCA7_PHOSS</name>
<dbReference type="InterPro" id="IPR009523">
    <property type="entry name" value="Prokineticin"/>
</dbReference>
<reference evidence="8" key="3">
    <citation type="submission" date="2025-09" db="UniProtKB">
        <authorList>
            <consortium name="Ensembl"/>
        </authorList>
    </citation>
    <scope>IDENTIFICATION</scope>
</reference>
<keyword evidence="5" id="KW-1015">Disulfide bond</keyword>
<evidence type="ECO:0000256" key="6">
    <source>
        <dbReference type="SAM" id="SignalP"/>
    </source>
</evidence>
<evidence type="ECO:0000256" key="3">
    <source>
        <dbReference type="ARBA" id="ARBA00022525"/>
    </source>
</evidence>
<dbReference type="Proteomes" id="UP000694554">
    <property type="component" value="Chromosome 1"/>
</dbReference>
<dbReference type="Ensembl" id="ENSPSNT00000023206.1">
    <property type="protein sequence ID" value="ENSPSNP00000020602.1"/>
    <property type="gene ID" value="ENSPSNG00000015116.1"/>
</dbReference>
<sequence>MRGTTQVSVMLLLVTMSDCAMITGACERDVQCGAGTCCAVSLLRGLRVCTPLGWEGEECYPGSHKVPFFRRHQHHTCPCLPSLLCSRGQDGRYHCSTDLKNINL</sequence>
<evidence type="ECO:0000313" key="8">
    <source>
        <dbReference type="Ensembl" id="ENSPSNP00000020602.1"/>
    </source>
</evidence>
<comment type="similarity">
    <text evidence="2">Belongs to the AVIT (prokineticin) family.</text>
</comment>
<proteinExistence type="inferred from homology"/>
<keyword evidence="4 6" id="KW-0732">Signal</keyword>
<keyword evidence="9" id="KW-1185">Reference proteome</keyword>
<feature type="chain" id="PRO_5034245471" evidence="6">
    <location>
        <begin position="20"/>
        <end position="104"/>
    </location>
</feature>
<dbReference type="GeneTree" id="ENSGT00940000161331"/>
<dbReference type="InterPro" id="IPR023569">
    <property type="entry name" value="Prokineticin_domain"/>
</dbReference>
<evidence type="ECO:0000256" key="1">
    <source>
        <dbReference type="ARBA" id="ARBA00004613"/>
    </source>
</evidence>
<evidence type="ECO:0000256" key="5">
    <source>
        <dbReference type="ARBA" id="ARBA00023157"/>
    </source>
</evidence>
<protein>
    <submittedName>
        <fullName evidence="8">Prokineticin 1</fullName>
    </submittedName>
</protein>
<dbReference type="GO" id="GO:0045765">
    <property type="term" value="P:regulation of angiogenesis"/>
    <property type="evidence" value="ECO:0007669"/>
    <property type="project" value="Ensembl"/>
</dbReference>
<dbReference type="Gene3D" id="2.10.80.10">
    <property type="entry name" value="Lipase, subunit A"/>
    <property type="match status" value="1"/>
</dbReference>
<evidence type="ECO:0000256" key="4">
    <source>
        <dbReference type="ARBA" id="ARBA00022729"/>
    </source>
</evidence>
<reference evidence="8" key="2">
    <citation type="submission" date="2025-08" db="UniProtKB">
        <authorList>
            <consortium name="Ensembl"/>
        </authorList>
    </citation>
    <scope>IDENTIFICATION</scope>
</reference>
<dbReference type="Pfam" id="PF06607">
    <property type="entry name" value="Prokineticin"/>
    <property type="match status" value="1"/>
</dbReference>
<feature type="domain" description="Prokineticin" evidence="7">
    <location>
        <begin position="1"/>
        <end position="96"/>
    </location>
</feature>
<keyword evidence="3" id="KW-0964">Secreted</keyword>
<dbReference type="AlphaFoldDB" id="A0A8C9CCA7"/>
<dbReference type="PANTHER" id="PTHR18821">
    <property type="entry name" value="PROKINETICIN"/>
    <property type="match status" value="1"/>
</dbReference>
<organism evidence="8 9">
    <name type="scientific">Phocoena sinus</name>
    <name type="common">Vaquita</name>
    <dbReference type="NCBI Taxonomy" id="42100"/>
    <lineage>
        <taxon>Eukaryota</taxon>
        <taxon>Metazoa</taxon>
        <taxon>Chordata</taxon>
        <taxon>Craniata</taxon>
        <taxon>Vertebrata</taxon>
        <taxon>Euteleostomi</taxon>
        <taxon>Mammalia</taxon>
        <taxon>Eutheria</taxon>
        <taxon>Laurasiatheria</taxon>
        <taxon>Artiodactyla</taxon>
        <taxon>Whippomorpha</taxon>
        <taxon>Cetacea</taxon>
        <taxon>Odontoceti</taxon>
        <taxon>Phocoenidae</taxon>
        <taxon>Phocoena</taxon>
    </lineage>
</organism>
<dbReference type="GO" id="GO:0101023">
    <property type="term" value="P:vascular endothelial cell proliferation"/>
    <property type="evidence" value="ECO:0007669"/>
    <property type="project" value="Ensembl"/>
</dbReference>
<dbReference type="SUPFAM" id="SSF57190">
    <property type="entry name" value="Colipase-like"/>
    <property type="match status" value="2"/>
</dbReference>
<dbReference type="GO" id="GO:1905564">
    <property type="term" value="P:positive regulation of vascular endothelial cell proliferation"/>
    <property type="evidence" value="ECO:0007669"/>
    <property type="project" value="Ensembl"/>
</dbReference>
<dbReference type="GO" id="GO:0005576">
    <property type="term" value="C:extracellular region"/>
    <property type="evidence" value="ECO:0007669"/>
    <property type="project" value="UniProtKB-SubCell"/>
</dbReference>